<comment type="function">
    <text evidence="10">Part of the ABC transporter complex BtuCDF involved in vitamin B12 import. Involved in the translocation of the substrate across the membrane.</text>
</comment>
<dbReference type="FunFam" id="1.10.3470.10:FF:000001">
    <property type="entry name" value="Vitamin B12 ABC transporter permease BtuC"/>
    <property type="match status" value="1"/>
</dbReference>
<dbReference type="NCBIfam" id="NF003001">
    <property type="entry name" value="PRK03784.1"/>
    <property type="match status" value="1"/>
</dbReference>
<feature type="transmembrane region" description="Helical" evidence="10">
    <location>
        <begin position="140"/>
        <end position="159"/>
    </location>
</feature>
<feature type="transmembrane region" description="Helical" evidence="10">
    <location>
        <begin position="171"/>
        <end position="194"/>
    </location>
</feature>
<dbReference type="PANTHER" id="PTHR30472">
    <property type="entry name" value="FERRIC ENTEROBACTIN TRANSPORT SYSTEM PERMEASE PROTEIN"/>
    <property type="match status" value="1"/>
</dbReference>
<evidence type="ECO:0000256" key="1">
    <source>
        <dbReference type="ARBA" id="ARBA00004651"/>
    </source>
</evidence>
<keyword evidence="5" id="KW-0997">Cell inner membrane</keyword>
<evidence type="ECO:0000256" key="3">
    <source>
        <dbReference type="ARBA" id="ARBA00022448"/>
    </source>
</evidence>
<dbReference type="InterPro" id="IPR037294">
    <property type="entry name" value="ABC_BtuC-like"/>
</dbReference>
<dbReference type="HAMAP" id="MF_01004">
    <property type="entry name" value="BtuC"/>
    <property type="match status" value="1"/>
</dbReference>
<dbReference type="GO" id="GO:0090482">
    <property type="term" value="F:vitamin transmembrane transporter activity"/>
    <property type="evidence" value="ECO:0007669"/>
    <property type="project" value="UniProtKB-UniRule"/>
</dbReference>
<feature type="transmembrane region" description="Helical" evidence="10">
    <location>
        <begin position="214"/>
        <end position="232"/>
    </location>
</feature>
<dbReference type="CDD" id="cd06550">
    <property type="entry name" value="TM_ABC_iron-siderophores_like"/>
    <property type="match status" value="1"/>
</dbReference>
<dbReference type="Gene3D" id="1.10.3470.10">
    <property type="entry name" value="ABC transporter involved in vitamin B12 uptake, BtuC"/>
    <property type="match status" value="1"/>
</dbReference>
<evidence type="ECO:0000256" key="7">
    <source>
        <dbReference type="ARBA" id="ARBA00022989"/>
    </source>
</evidence>
<comment type="function">
    <text evidence="9">Part of the binding-protein-dependent transport system CbrABCD for uptake of the siderophore achromobactin. Probably responsible for the translocation of the substrate across the membrane.</text>
</comment>
<keyword evidence="3 10" id="KW-0813">Transport</keyword>
<evidence type="ECO:0000313" key="11">
    <source>
        <dbReference type="EMBL" id="CPR19413.1"/>
    </source>
</evidence>
<evidence type="ECO:0000256" key="8">
    <source>
        <dbReference type="ARBA" id="ARBA00023136"/>
    </source>
</evidence>
<evidence type="ECO:0000256" key="5">
    <source>
        <dbReference type="ARBA" id="ARBA00022519"/>
    </source>
</evidence>
<feature type="transmembrane region" description="Helical" evidence="10">
    <location>
        <begin position="114"/>
        <end position="134"/>
    </location>
</feature>
<keyword evidence="7 10" id="KW-1133">Transmembrane helix</keyword>
<keyword evidence="4 10" id="KW-1003">Cell membrane</keyword>
<keyword evidence="6 10" id="KW-0812">Transmembrane</keyword>
<keyword evidence="12" id="KW-1185">Reference proteome</keyword>
<dbReference type="InterPro" id="IPR023691">
    <property type="entry name" value="ABC_transptr_BtuC"/>
</dbReference>
<name>A0A0G4JZD9_9GAMM</name>
<accession>A0A0G4JZD9</accession>
<dbReference type="EMBL" id="CGIG01000001">
    <property type="protein sequence ID" value="CPR19413.1"/>
    <property type="molecule type" value="Genomic_DNA"/>
</dbReference>
<dbReference type="Proteomes" id="UP000044377">
    <property type="component" value="Unassembled WGS sequence"/>
</dbReference>
<dbReference type="SUPFAM" id="SSF81345">
    <property type="entry name" value="ABC transporter involved in vitamin B12 uptake, BtuC"/>
    <property type="match status" value="1"/>
</dbReference>
<dbReference type="GO" id="GO:0015889">
    <property type="term" value="P:cobalamin transport"/>
    <property type="evidence" value="ECO:0007669"/>
    <property type="project" value="UniProtKB-UniRule"/>
</dbReference>
<dbReference type="Pfam" id="PF01032">
    <property type="entry name" value="FecCD"/>
    <property type="match status" value="1"/>
</dbReference>
<evidence type="ECO:0000256" key="6">
    <source>
        <dbReference type="ARBA" id="ARBA00022692"/>
    </source>
</evidence>
<feature type="transmembrane region" description="Helical" evidence="10">
    <location>
        <begin position="42"/>
        <end position="65"/>
    </location>
</feature>
<organism evidence="11 12">
    <name type="scientific">Brenneria goodwinii</name>
    <dbReference type="NCBI Taxonomy" id="1109412"/>
    <lineage>
        <taxon>Bacteria</taxon>
        <taxon>Pseudomonadati</taxon>
        <taxon>Pseudomonadota</taxon>
        <taxon>Gammaproteobacteria</taxon>
        <taxon>Enterobacterales</taxon>
        <taxon>Pectobacteriaceae</taxon>
        <taxon>Brenneria</taxon>
    </lineage>
</organism>
<comment type="similarity">
    <text evidence="2 10">Belongs to the binding-protein-dependent transport system permease family. FecCD subfamily.</text>
</comment>
<evidence type="ECO:0000256" key="2">
    <source>
        <dbReference type="ARBA" id="ARBA00007935"/>
    </source>
</evidence>
<sequence length="352" mass="38687">MNRISPPVGQAFVFGLGWIMQPLNVGYTELKRRQRVHDRQRLILLFFLTLFTLAIALCAGDRWIWPLNWLDDSHRLFVWQLRFPRTLAVMLVGASLAMSGAVMQAIFDNPLAEPGLLGVANGAGVALVLTVLLGQGMLPIWVLSLSAIIGALLITFLLLQFARRHVSNARLLLIGVSLGIICSAVMTWAVYFSSSLDLRQLMYWMMGGFSGIDWRYGWLMLALTPFILWLSAQGKVLNWLALGESQARQLGVSVYYWRNVLVLVIGALVGLSVALAGVIGFVGLIIPHMLRLCGLTDQRYSLTGCALAGGSILMLADTLARVALSSAELPIGVVTATLGAPWFIWLLLRKKI</sequence>
<dbReference type="STRING" id="1109412.BN1221_03746"/>
<dbReference type="GO" id="GO:0042935">
    <property type="term" value="P:achromobactin transport"/>
    <property type="evidence" value="ECO:0007669"/>
    <property type="project" value="UniProtKB-ARBA"/>
</dbReference>
<dbReference type="GO" id="GO:0005886">
    <property type="term" value="C:plasma membrane"/>
    <property type="evidence" value="ECO:0007669"/>
    <property type="project" value="UniProtKB-SubCell"/>
</dbReference>
<protein>
    <recommendedName>
        <fullName evidence="10">Vitamin B12 import system permease protein BtuC</fullName>
    </recommendedName>
</protein>
<feature type="transmembrane region" description="Helical" evidence="10">
    <location>
        <begin position="263"/>
        <end position="290"/>
    </location>
</feature>
<proteinExistence type="inferred from homology"/>
<evidence type="ECO:0000256" key="4">
    <source>
        <dbReference type="ARBA" id="ARBA00022475"/>
    </source>
</evidence>
<evidence type="ECO:0000313" key="12">
    <source>
        <dbReference type="Proteomes" id="UP000044377"/>
    </source>
</evidence>
<comment type="subcellular location">
    <subcellularLocation>
        <location evidence="1 10">Cell membrane</location>
        <topology evidence="1 10">Multi-pass membrane protein</topology>
    </subcellularLocation>
</comment>
<feature type="transmembrane region" description="Helical" evidence="10">
    <location>
        <begin position="329"/>
        <end position="348"/>
    </location>
</feature>
<feature type="transmembrane region" description="Helical" evidence="10">
    <location>
        <begin position="85"/>
        <end position="107"/>
    </location>
</feature>
<reference evidence="12" key="1">
    <citation type="submission" date="2015-01" db="EMBL/GenBank/DDBJ databases">
        <authorList>
            <person name="Paterson Steve"/>
        </authorList>
    </citation>
    <scope>NUCLEOTIDE SEQUENCE [LARGE SCALE GENOMIC DNA]</scope>
    <source>
        <strain evidence="12">OBR1</strain>
    </source>
</reference>
<keyword evidence="8 10" id="KW-0472">Membrane</keyword>
<comment type="subunit">
    <text evidence="10">The complex is composed of two ATP-binding proteins (BtuD), two transmembrane proteins (BtuC) and a solute-binding protein (BtuF).</text>
</comment>
<dbReference type="InterPro" id="IPR000522">
    <property type="entry name" value="ABC_transptr_permease_BtuC"/>
</dbReference>
<evidence type="ECO:0000256" key="9">
    <source>
        <dbReference type="ARBA" id="ARBA00053987"/>
    </source>
</evidence>
<gene>
    <name evidence="10" type="primary">btuC</name>
    <name evidence="11" type="ORF">BN1221_03746</name>
</gene>
<dbReference type="AlphaFoldDB" id="A0A0G4JZD9"/>
<dbReference type="PANTHER" id="PTHR30472:SF29">
    <property type="entry name" value="VITAMIN B12 IMPORT SYSTEM PERMEASE PROTEIN BTUC"/>
    <property type="match status" value="1"/>
</dbReference>
<evidence type="ECO:0000256" key="10">
    <source>
        <dbReference type="HAMAP-Rule" id="MF_01004"/>
    </source>
</evidence>